<feature type="transmembrane region" description="Helical" evidence="7">
    <location>
        <begin position="403"/>
        <end position="426"/>
    </location>
</feature>
<dbReference type="Pfam" id="PF06808">
    <property type="entry name" value="DctM"/>
    <property type="match status" value="1"/>
</dbReference>
<comment type="caution">
    <text evidence="7">Lacks conserved residue(s) required for the propagation of feature annotation.</text>
</comment>
<feature type="transmembrane region" description="Helical" evidence="7">
    <location>
        <begin position="366"/>
        <end position="391"/>
    </location>
</feature>
<feature type="transmembrane region" description="Helical" evidence="7">
    <location>
        <begin position="284"/>
        <end position="305"/>
    </location>
</feature>
<keyword evidence="3 7" id="KW-0997">Cell inner membrane</keyword>
<gene>
    <name evidence="9" type="ORF">GCM10007392_10090</name>
</gene>
<feature type="transmembrane region" description="Helical" evidence="7">
    <location>
        <begin position="12"/>
        <end position="44"/>
    </location>
</feature>
<keyword evidence="4 7" id="KW-0812">Transmembrane</keyword>
<feature type="transmembrane region" description="Helical" evidence="7">
    <location>
        <begin position="326"/>
        <end position="354"/>
    </location>
</feature>
<dbReference type="PIRSF" id="PIRSF006066">
    <property type="entry name" value="HI0050"/>
    <property type="match status" value="1"/>
</dbReference>
<evidence type="ECO:0000256" key="4">
    <source>
        <dbReference type="ARBA" id="ARBA00022692"/>
    </source>
</evidence>
<feature type="transmembrane region" description="Helical" evidence="7">
    <location>
        <begin position="147"/>
        <end position="170"/>
    </location>
</feature>
<evidence type="ECO:0000313" key="10">
    <source>
        <dbReference type="Proteomes" id="UP000626148"/>
    </source>
</evidence>
<dbReference type="AlphaFoldDB" id="A0A918K4A8"/>
<reference evidence="9" key="2">
    <citation type="submission" date="2020-09" db="EMBL/GenBank/DDBJ databases">
        <authorList>
            <person name="Sun Q."/>
            <person name="Kim S."/>
        </authorList>
    </citation>
    <scope>NUCLEOTIDE SEQUENCE</scope>
    <source>
        <strain evidence="9">KCTC 22169</strain>
    </source>
</reference>
<keyword evidence="2" id="KW-1003">Cell membrane</keyword>
<keyword evidence="5 7" id="KW-1133">Transmembrane helix</keyword>
<evidence type="ECO:0000256" key="6">
    <source>
        <dbReference type="ARBA" id="ARBA00023136"/>
    </source>
</evidence>
<dbReference type="Proteomes" id="UP000626148">
    <property type="component" value="Unassembled WGS sequence"/>
</dbReference>
<comment type="similarity">
    <text evidence="7">Belongs to the TRAP transporter large permease family.</text>
</comment>
<feature type="transmembrane region" description="Helical" evidence="7">
    <location>
        <begin position="177"/>
        <end position="197"/>
    </location>
</feature>
<comment type="function">
    <text evidence="7">Part of the tripartite ATP-independent periplasmic (TRAP) transport system.</text>
</comment>
<feature type="transmembrane region" description="Helical" evidence="7">
    <location>
        <begin position="227"/>
        <end position="246"/>
    </location>
</feature>
<keyword evidence="6 7" id="KW-0472">Membrane</keyword>
<dbReference type="PANTHER" id="PTHR33362:SF5">
    <property type="entry name" value="C4-DICARBOXYLATE TRAP TRANSPORTER LARGE PERMEASE PROTEIN DCTM"/>
    <property type="match status" value="1"/>
</dbReference>
<evidence type="ECO:0000259" key="8">
    <source>
        <dbReference type="Pfam" id="PF06808"/>
    </source>
</evidence>
<dbReference type="GO" id="GO:0005886">
    <property type="term" value="C:plasma membrane"/>
    <property type="evidence" value="ECO:0007669"/>
    <property type="project" value="UniProtKB-SubCell"/>
</dbReference>
<accession>A0A918K4A8</accession>
<dbReference type="RefSeq" id="WP_229805228.1">
    <property type="nucleotide sequence ID" value="NZ_BMXR01000002.1"/>
</dbReference>
<keyword evidence="10" id="KW-1185">Reference proteome</keyword>
<sequence length="439" mass="46804">MMEWWQTLSLLLGSLLILMVLGMPVAFAFLAVNLVGAFVFLGGISGIEQLVINTTGALTSFTLVPIAMFMIMGEVMFRSGIANDVMDALDKWFGRLRGRLAFMAVGGGVLFSTLTGNSMGSIALLGSSLVPEMQKRGYKKPMTLGPILGSAGLAIMIPPSALAVVLGVVAELPIGRLLIAIILPGLLMAVLYALYILGRCTVDPDVAPSFDVEKAPMSERLIATARHILPIGIIVFAVVGFIFLGIATPTEAAASGAVATVLLALFKRRLSIKLFSESLFESSMISVMILLIVAMAIAFTQLLAFTGATYGMMDMVMNLPVSPKMIVLAMVFSIIILGMFMGPLPIMLITLPIFVPVVIEFGFDPLWFAVLFLIAIETGSTSPPLGAGLFVMRAVAPKGTTMANIYSAAVPFLICDFLAIALVFVFPEIVTWPVSLMFD</sequence>
<comment type="caution">
    <text evidence="9">The sequence shown here is derived from an EMBL/GenBank/DDBJ whole genome shotgun (WGS) entry which is preliminary data.</text>
</comment>
<dbReference type="EMBL" id="BMXR01000002">
    <property type="protein sequence ID" value="GGX45186.1"/>
    <property type="molecule type" value="Genomic_DNA"/>
</dbReference>
<comment type="subcellular location">
    <subcellularLocation>
        <location evidence="1 7">Cell inner membrane</location>
        <topology evidence="1 7">Multi-pass membrane protein</topology>
    </subcellularLocation>
</comment>
<protein>
    <recommendedName>
        <fullName evidence="7">TRAP transporter large permease protein</fullName>
    </recommendedName>
</protein>
<dbReference type="InterPro" id="IPR010656">
    <property type="entry name" value="DctM"/>
</dbReference>
<keyword evidence="7" id="KW-0813">Transport</keyword>
<proteinExistence type="inferred from homology"/>
<evidence type="ECO:0000256" key="3">
    <source>
        <dbReference type="ARBA" id="ARBA00022519"/>
    </source>
</evidence>
<comment type="subunit">
    <text evidence="7">The complex comprises the extracytoplasmic solute receptor protein and the two transmembrane proteins.</text>
</comment>
<reference evidence="9" key="1">
    <citation type="journal article" date="2014" name="Int. J. Syst. Evol. Microbiol.">
        <title>Complete genome sequence of Corynebacterium casei LMG S-19264T (=DSM 44701T), isolated from a smear-ripened cheese.</title>
        <authorList>
            <consortium name="US DOE Joint Genome Institute (JGI-PGF)"/>
            <person name="Walter F."/>
            <person name="Albersmeier A."/>
            <person name="Kalinowski J."/>
            <person name="Ruckert C."/>
        </authorList>
    </citation>
    <scope>NUCLEOTIDE SEQUENCE</scope>
    <source>
        <strain evidence="9">KCTC 22169</strain>
    </source>
</reference>
<evidence type="ECO:0000256" key="1">
    <source>
        <dbReference type="ARBA" id="ARBA00004429"/>
    </source>
</evidence>
<name>A0A918K4A8_9GAMM</name>
<dbReference type="InterPro" id="IPR004681">
    <property type="entry name" value="TRAP_DctM"/>
</dbReference>
<evidence type="ECO:0000256" key="2">
    <source>
        <dbReference type="ARBA" id="ARBA00022475"/>
    </source>
</evidence>
<dbReference type="PANTHER" id="PTHR33362">
    <property type="entry name" value="SIALIC ACID TRAP TRANSPORTER PERMEASE PROTEIN SIAT-RELATED"/>
    <property type="match status" value="1"/>
</dbReference>
<feature type="domain" description="TRAP C4-dicarboxylate transport system permease DctM subunit" evidence="8">
    <location>
        <begin position="12"/>
        <end position="429"/>
    </location>
</feature>
<feature type="transmembrane region" description="Helical" evidence="7">
    <location>
        <begin position="50"/>
        <end position="71"/>
    </location>
</feature>
<evidence type="ECO:0000313" key="9">
    <source>
        <dbReference type="EMBL" id="GGX45186.1"/>
    </source>
</evidence>
<evidence type="ECO:0000256" key="7">
    <source>
        <dbReference type="RuleBase" id="RU369079"/>
    </source>
</evidence>
<dbReference type="NCBIfam" id="TIGR00786">
    <property type="entry name" value="dctM"/>
    <property type="match status" value="1"/>
</dbReference>
<evidence type="ECO:0000256" key="5">
    <source>
        <dbReference type="ARBA" id="ARBA00022989"/>
    </source>
</evidence>
<organism evidence="9 10">
    <name type="scientific">Saccharospirillum salsuginis</name>
    <dbReference type="NCBI Taxonomy" id="418750"/>
    <lineage>
        <taxon>Bacteria</taxon>
        <taxon>Pseudomonadati</taxon>
        <taxon>Pseudomonadota</taxon>
        <taxon>Gammaproteobacteria</taxon>
        <taxon>Oceanospirillales</taxon>
        <taxon>Saccharospirillaceae</taxon>
        <taxon>Saccharospirillum</taxon>
    </lineage>
</organism>
<dbReference type="GO" id="GO:0022857">
    <property type="term" value="F:transmembrane transporter activity"/>
    <property type="evidence" value="ECO:0007669"/>
    <property type="project" value="UniProtKB-UniRule"/>
</dbReference>
<feature type="transmembrane region" description="Helical" evidence="7">
    <location>
        <begin position="100"/>
        <end position="127"/>
    </location>
</feature>